<evidence type="ECO:0000256" key="6">
    <source>
        <dbReference type="SAM" id="Phobius"/>
    </source>
</evidence>
<evidence type="ECO:0000313" key="8">
    <source>
        <dbReference type="Proteomes" id="UP000706039"/>
    </source>
</evidence>
<dbReference type="PANTHER" id="PTHR21716:SF61">
    <property type="entry name" value="BLR8064 PROTEIN"/>
    <property type="match status" value="1"/>
</dbReference>
<comment type="similarity">
    <text evidence="2">Belongs to the autoinducer-2 exporter (AI-2E) (TC 2.A.86) family.</text>
</comment>
<accession>A0ABS7Q0W6</accession>
<feature type="transmembrane region" description="Helical" evidence="6">
    <location>
        <begin position="147"/>
        <end position="165"/>
    </location>
</feature>
<feature type="transmembrane region" description="Helical" evidence="6">
    <location>
        <begin position="255"/>
        <end position="279"/>
    </location>
</feature>
<reference evidence="7 8" key="1">
    <citation type="submission" date="2021-08" db="EMBL/GenBank/DDBJ databases">
        <authorList>
            <person name="Tuo L."/>
        </authorList>
    </citation>
    <scope>NUCLEOTIDE SEQUENCE [LARGE SCALE GENOMIC DNA]</scope>
    <source>
        <strain evidence="7 8">JCM 31229</strain>
    </source>
</reference>
<keyword evidence="3 6" id="KW-0812">Transmembrane</keyword>
<dbReference type="InterPro" id="IPR002549">
    <property type="entry name" value="AI-2E-like"/>
</dbReference>
<proteinExistence type="inferred from homology"/>
<feature type="transmembrane region" description="Helical" evidence="6">
    <location>
        <begin position="310"/>
        <end position="329"/>
    </location>
</feature>
<keyword evidence="8" id="KW-1185">Reference proteome</keyword>
<feature type="transmembrane region" description="Helical" evidence="6">
    <location>
        <begin position="229"/>
        <end position="249"/>
    </location>
</feature>
<organism evidence="7 8">
    <name type="scientific">Sphingomonas colocasiae</name>
    <dbReference type="NCBI Taxonomy" id="1848973"/>
    <lineage>
        <taxon>Bacteria</taxon>
        <taxon>Pseudomonadati</taxon>
        <taxon>Pseudomonadota</taxon>
        <taxon>Alphaproteobacteria</taxon>
        <taxon>Sphingomonadales</taxon>
        <taxon>Sphingomonadaceae</taxon>
        <taxon>Sphingomonas</taxon>
    </lineage>
</organism>
<comment type="caution">
    <text evidence="7">The sequence shown here is derived from an EMBL/GenBank/DDBJ whole genome shotgun (WGS) entry which is preliminary data.</text>
</comment>
<feature type="transmembrane region" description="Helical" evidence="6">
    <location>
        <begin position="52"/>
        <end position="74"/>
    </location>
</feature>
<feature type="transmembrane region" description="Helical" evidence="6">
    <location>
        <begin position="202"/>
        <end position="222"/>
    </location>
</feature>
<dbReference type="Pfam" id="PF01594">
    <property type="entry name" value="AI-2E_transport"/>
    <property type="match status" value="1"/>
</dbReference>
<comment type="subcellular location">
    <subcellularLocation>
        <location evidence="1">Membrane</location>
        <topology evidence="1">Multi-pass membrane protein</topology>
    </subcellularLocation>
</comment>
<dbReference type="PANTHER" id="PTHR21716">
    <property type="entry name" value="TRANSMEMBRANE PROTEIN"/>
    <property type="match status" value="1"/>
</dbReference>
<feature type="transmembrane region" description="Helical" evidence="6">
    <location>
        <begin position="286"/>
        <end position="304"/>
    </location>
</feature>
<evidence type="ECO:0000256" key="2">
    <source>
        <dbReference type="ARBA" id="ARBA00009773"/>
    </source>
</evidence>
<keyword evidence="5 6" id="KW-0472">Membrane</keyword>
<evidence type="ECO:0000256" key="1">
    <source>
        <dbReference type="ARBA" id="ARBA00004141"/>
    </source>
</evidence>
<evidence type="ECO:0000256" key="4">
    <source>
        <dbReference type="ARBA" id="ARBA00022989"/>
    </source>
</evidence>
<sequence length="344" mass="36293">MTRRWFSILVILLALWVMRSFLVPLAWAAVLAVTAWPLLTRLSAHAPSAAWLAPLGFTLGVGLILMLPLSVVAVEAARDSQVAIGWIGDAQQHGIAQPDWLSRLPFGDHLAAWWQHYAGTPQAAAALLGRLNTGSVFSVTGTIGAEIAHGALLFFVTLIALFAMLRHGEKLAGQFERIAATALGEFGARFTDRLVSAIRGTVAGTVLIALGEGTLIGIGYAAAGVPRPFLFAILTIAFAMLPFGAWLVFSIATAILLIQGAILPAVLLFGFSVAVMLIGDNLVQPAVIGNAIRLPFLLALLGTFGGIESFGLVGLFLGPVIMAILLLVWHEAMDGHEDQAAQAP</sequence>
<dbReference type="Proteomes" id="UP000706039">
    <property type="component" value="Unassembled WGS sequence"/>
</dbReference>
<dbReference type="EMBL" id="JAINVV010000015">
    <property type="protein sequence ID" value="MBY8826172.1"/>
    <property type="molecule type" value="Genomic_DNA"/>
</dbReference>
<evidence type="ECO:0000256" key="5">
    <source>
        <dbReference type="ARBA" id="ARBA00023136"/>
    </source>
</evidence>
<evidence type="ECO:0000313" key="7">
    <source>
        <dbReference type="EMBL" id="MBY8826172.1"/>
    </source>
</evidence>
<keyword evidence="4 6" id="KW-1133">Transmembrane helix</keyword>
<evidence type="ECO:0000256" key="3">
    <source>
        <dbReference type="ARBA" id="ARBA00022692"/>
    </source>
</evidence>
<name>A0ABS7Q0W6_9SPHN</name>
<dbReference type="RefSeq" id="WP_222993579.1">
    <property type="nucleotide sequence ID" value="NZ_JAINVV010000015.1"/>
</dbReference>
<protein>
    <submittedName>
        <fullName evidence="7">AI-2E family transporter</fullName>
    </submittedName>
</protein>
<gene>
    <name evidence="7" type="ORF">K7G82_27975</name>
</gene>